<keyword evidence="3" id="KW-1185">Reference proteome</keyword>
<dbReference type="SUPFAM" id="SSF74653">
    <property type="entry name" value="TolA/TonB C-terminal domain"/>
    <property type="match status" value="1"/>
</dbReference>
<protein>
    <recommendedName>
        <fullName evidence="4">TonB C-terminal domain-containing protein</fullName>
    </recommendedName>
</protein>
<dbReference type="OrthoDB" id="5982524at2"/>
<reference evidence="3" key="1">
    <citation type="submission" date="2018-05" db="EMBL/GenBank/DDBJ databases">
        <title>Luteimonas pekinense sp. nov., isolated from human Meibomian gland secretions, Beijing, China.</title>
        <authorList>
            <person name="Wen T."/>
            <person name="Bai H."/>
            <person name="Lv H."/>
        </authorList>
    </citation>
    <scope>NUCLEOTIDE SEQUENCE [LARGE SCALE GENOMIC DNA]</scope>
    <source>
        <strain evidence="3">83-4</strain>
    </source>
</reference>
<evidence type="ECO:0000313" key="3">
    <source>
        <dbReference type="Proteomes" id="UP000251842"/>
    </source>
</evidence>
<dbReference type="EMBL" id="CP029556">
    <property type="protein sequence ID" value="AXA85149.1"/>
    <property type="molecule type" value="Genomic_DNA"/>
</dbReference>
<proteinExistence type="predicted"/>
<keyword evidence="1" id="KW-0732">Signal</keyword>
<accession>A0A344J7Y9</accession>
<evidence type="ECO:0000313" key="2">
    <source>
        <dbReference type="EMBL" id="AXA85149.1"/>
    </source>
</evidence>
<organism evidence="2 3">
    <name type="scientific">Solilutibacter oculi</name>
    <dbReference type="NCBI Taxonomy" id="2698682"/>
    <lineage>
        <taxon>Bacteria</taxon>
        <taxon>Pseudomonadati</taxon>
        <taxon>Pseudomonadota</taxon>
        <taxon>Gammaproteobacteria</taxon>
        <taxon>Lysobacterales</taxon>
        <taxon>Lysobacteraceae</taxon>
        <taxon>Solilutibacter</taxon>
    </lineage>
</organism>
<dbReference type="RefSeq" id="WP_112927360.1">
    <property type="nucleotide sequence ID" value="NZ_CP029556.1"/>
</dbReference>
<gene>
    <name evidence="2" type="ORF">DCD74_11075</name>
</gene>
<evidence type="ECO:0000256" key="1">
    <source>
        <dbReference type="SAM" id="SignalP"/>
    </source>
</evidence>
<name>A0A344J7Y9_9GAMM</name>
<dbReference type="AlphaFoldDB" id="A0A344J7Y9"/>
<dbReference type="KEGG" id="lue:DCD74_11075"/>
<feature type="signal peptide" evidence="1">
    <location>
        <begin position="1"/>
        <end position="19"/>
    </location>
</feature>
<dbReference type="PROSITE" id="PS51257">
    <property type="entry name" value="PROKAR_LIPOPROTEIN"/>
    <property type="match status" value="1"/>
</dbReference>
<dbReference type="Gene3D" id="3.30.1150.10">
    <property type="match status" value="1"/>
</dbReference>
<dbReference type="Proteomes" id="UP000251842">
    <property type="component" value="Chromosome"/>
</dbReference>
<sequence>MMKLNVMPLGLLLAACVLAAPLQAQTGKKLPQAAIEVAKSESVMSMRVDGELLISPEGEVREHRITTEVPSGIKAMIDKSIAGWRFKPITDDAGKPVLAKTFMRLTFVAREAAGDDYTVTLENVRFHDGKKPDYRGAAHEKGIDVVTTARPKYPALMLANNVNGSALVQILFDAEGKVEDAIIVQSAMFNVRGHSDVLEQAVAEMEKESLRAVRRMRVAFGPQADLDDPRSRSGYLAINYWMEGKRNDSNELRQPGKWRQEQRGPLRAAVWLGDAARVGISDVDGTENLMSGEKSLIKPLSGVPML</sequence>
<evidence type="ECO:0008006" key="4">
    <source>
        <dbReference type="Google" id="ProtNLM"/>
    </source>
</evidence>
<feature type="chain" id="PRO_5016666719" description="TonB C-terminal domain-containing protein" evidence="1">
    <location>
        <begin position="20"/>
        <end position="306"/>
    </location>
</feature>